<dbReference type="PANTHER" id="PTHR13353">
    <property type="entry name" value="TRANSMEMBRANE PROTEIN 19"/>
    <property type="match status" value="1"/>
</dbReference>
<feature type="transmembrane region" description="Helical" evidence="7">
    <location>
        <begin position="214"/>
        <end position="241"/>
    </location>
</feature>
<evidence type="ECO:0000256" key="7">
    <source>
        <dbReference type="SAM" id="Phobius"/>
    </source>
</evidence>
<evidence type="ECO:0000313" key="9">
    <source>
        <dbReference type="Proteomes" id="UP001158576"/>
    </source>
</evidence>
<proteinExistence type="inferred from homology"/>
<evidence type="ECO:0000256" key="5">
    <source>
        <dbReference type="ARBA" id="ARBA00022989"/>
    </source>
</evidence>
<evidence type="ECO:0000256" key="2">
    <source>
        <dbReference type="ARBA" id="ARBA00009012"/>
    </source>
</evidence>
<evidence type="ECO:0000256" key="6">
    <source>
        <dbReference type="ARBA" id="ARBA00023136"/>
    </source>
</evidence>
<gene>
    <name evidence="8" type="ORF">OKIOD_LOCUS3621</name>
</gene>
<feature type="transmembrane region" description="Helical" evidence="7">
    <location>
        <begin position="176"/>
        <end position="202"/>
    </location>
</feature>
<feature type="transmembrane region" description="Helical" evidence="7">
    <location>
        <begin position="16"/>
        <end position="43"/>
    </location>
</feature>
<protein>
    <recommendedName>
        <fullName evidence="3">Transmembrane protein 19</fullName>
    </recommendedName>
</protein>
<keyword evidence="4 7" id="KW-0812">Transmembrane</keyword>
<accession>A0ABN7S1N5</accession>
<name>A0ABN7S1N5_OIKDI</name>
<evidence type="ECO:0000256" key="3">
    <source>
        <dbReference type="ARBA" id="ARBA00014258"/>
    </source>
</evidence>
<keyword evidence="5 7" id="KW-1133">Transmembrane helix</keyword>
<dbReference type="InterPro" id="IPR002794">
    <property type="entry name" value="DUF92_TMEM19"/>
</dbReference>
<evidence type="ECO:0000313" key="8">
    <source>
        <dbReference type="EMBL" id="CAG5089040.1"/>
    </source>
</evidence>
<comment type="similarity">
    <text evidence="2">Belongs to the TMEM19 family.</text>
</comment>
<evidence type="ECO:0000256" key="1">
    <source>
        <dbReference type="ARBA" id="ARBA00004141"/>
    </source>
</evidence>
<keyword evidence="6 7" id="KW-0472">Membrane</keyword>
<reference evidence="8 9" key="1">
    <citation type="submission" date="2021-04" db="EMBL/GenBank/DDBJ databases">
        <authorList>
            <person name="Bliznina A."/>
        </authorList>
    </citation>
    <scope>NUCLEOTIDE SEQUENCE [LARGE SCALE GENOMIC DNA]</scope>
</reference>
<dbReference type="EMBL" id="OU015568">
    <property type="protein sequence ID" value="CAG5089040.1"/>
    <property type="molecule type" value="Genomic_DNA"/>
</dbReference>
<evidence type="ECO:0000256" key="4">
    <source>
        <dbReference type="ARBA" id="ARBA00022692"/>
    </source>
</evidence>
<dbReference type="PANTHER" id="PTHR13353:SF5">
    <property type="entry name" value="TRANSMEMBRANE PROTEIN 19"/>
    <property type="match status" value="1"/>
</dbReference>
<dbReference type="Proteomes" id="UP001158576">
    <property type="component" value="Chromosome PAR"/>
</dbReference>
<sequence length="301" mass="32345">MKSANKLTPDGRLASILVGIILFAASSVFFIAILAFFISSMYWSKFKKDQKKEFDPDHHSGNTRRNAINVICNGGVACAYSLLYLAVQESKTFTLNQPRGIDASWFFLAITGTIVCSTADTWSSEIGSVLRLGEKKRGKQSKTLDNSKDVKKEKLPMCRLIIPPFKKVPRGTNGGVSLVGFVAAALAGAWIAVCVLAGLWWTNGIDFADDSGKLVAKVLFLSLALTGLFGSAIDSVLGALFQFSGKDLDTRLIVSEPGDGVIHISGQDILDNHAVNILSATSAALFGPLCFQLLHKRLASA</sequence>
<organism evidence="8 9">
    <name type="scientific">Oikopleura dioica</name>
    <name type="common">Tunicate</name>
    <dbReference type="NCBI Taxonomy" id="34765"/>
    <lineage>
        <taxon>Eukaryota</taxon>
        <taxon>Metazoa</taxon>
        <taxon>Chordata</taxon>
        <taxon>Tunicata</taxon>
        <taxon>Appendicularia</taxon>
        <taxon>Copelata</taxon>
        <taxon>Oikopleuridae</taxon>
        <taxon>Oikopleura</taxon>
    </lineage>
</organism>
<comment type="subcellular location">
    <subcellularLocation>
        <location evidence="1">Membrane</location>
        <topology evidence="1">Multi-pass membrane protein</topology>
    </subcellularLocation>
</comment>
<keyword evidence="9" id="KW-1185">Reference proteome</keyword>
<dbReference type="Pfam" id="PF01940">
    <property type="entry name" value="DUF92"/>
    <property type="match status" value="2"/>
</dbReference>